<dbReference type="PANTHER" id="PTHR13124">
    <property type="entry name" value="39S RIBOSOMAL PROTEIN L46, MITOCHONDRIAL PRECURSOR-RELATED"/>
    <property type="match status" value="1"/>
</dbReference>
<dbReference type="AlphaFoldDB" id="A0AA88AFR4"/>
<reference evidence="1" key="1">
    <citation type="submission" date="2023-07" db="EMBL/GenBank/DDBJ databases">
        <title>draft genome sequence of fig (Ficus carica).</title>
        <authorList>
            <person name="Takahashi T."/>
            <person name="Nishimura K."/>
        </authorList>
    </citation>
    <scope>NUCLEOTIDE SEQUENCE</scope>
</reference>
<organism evidence="1 2">
    <name type="scientific">Ficus carica</name>
    <name type="common">Common fig</name>
    <dbReference type="NCBI Taxonomy" id="3494"/>
    <lineage>
        <taxon>Eukaryota</taxon>
        <taxon>Viridiplantae</taxon>
        <taxon>Streptophyta</taxon>
        <taxon>Embryophyta</taxon>
        <taxon>Tracheophyta</taxon>
        <taxon>Spermatophyta</taxon>
        <taxon>Magnoliopsida</taxon>
        <taxon>eudicotyledons</taxon>
        <taxon>Gunneridae</taxon>
        <taxon>Pentapetalae</taxon>
        <taxon>rosids</taxon>
        <taxon>fabids</taxon>
        <taxon>Rosales</taxon>
        <taxon>Moraceae</taxon>
        <taxon>Ficeae</taxon>
        <taxon>Ficus</taxon>
    </lineage>
</organism>
<comment type="caution">
    <text evidence="1">The sequence shown here is derived from an EMBL/GenBank/DDBJ whole genome shotgun (WGS) entry which is preliminary data.</text>
</comment>
<dbReference type="GO" id="GO:0005762">
    <property type="term" value="C:mitochondrial large ribosomal subunit"/>
    <property type="evidence" value="ECO:0007669"/>
    <property type="project" value="TreeGrafter"/>
</dbReference>
<sequence length="196" mass="22036">MQRALSSLVRQPLGSQRGFSTISEKIVASVLFERLPVIIPKIDPVVYAFQEFSFRWRQQYRRIYPEELLEKSSSTPFGCHILAEFTIPPALMLRDRNIFLRSTAVTPEIKGSTRAPVLRRGGSDTLTTESSVLSSNYKRNLTGSKGEVSNSDWSPPRISAVQLAAAVTACARIHMYPYISRHDCYYMDTDSVVLAS</sequence>
<dbReference type="EMBL" id="BTGU01000019">
    <property type="protein sequence ID" value="GMN45088.1"/>
    <property type="molecule type" value="Genomic_DNA"/>
</dbReference>
<dbReference type="InterPro" id="IPR043502">
    <property type="entry name" value="DNA/RNA_pol_sf"/>
</dbReference>
<dbReference type="PANTHER" id="PTHR13124:SF12">
    <property type="entry name" value="LARGE RIBOSOMAL SUBUNIT PROTEIN ML46"/>
    <property type="match status" value="1"/>
</dbReference>
<dbReference type="Proteomes" id="UP001187192">
    <property type="component" value="Unassembled WGS sequence"/>
</dbReference>
<accession>A0AA88AFR4</accession>
<dbReference type="InterPro" id="IPR023211">
    <property type="entry name" value="DNA_pol_palm_dom_sf"/>
</dbReference>
<evidence type="ECO:0000313" key="2">
    <source>
        <dbReference type="Proteomes" id="UP001187192"/>
    </source>
</evidence>
<dbReference type="InterPro" id="IPR040008">
    <property type="entry name" value="Ribosomal_mL46"/>
</dbReference>
<dbReference type="GO" id="GO:0003735">
    <property type="term" value="F:structural constituent of ribosome"/>
    <property type="evidence" value="ECO:0007669"/>
    <property type="project" value="InterPro"/>
</dbReference>
<proteinExistence type="predicted"/>
<evidence type="ECO:0008006" key="3">
    <source>
        <dbReference type="Google" id="ProtNLM"/>
    </source>
</evidence>
<name>A0AA88AFR4_FICCA</name>
<protein>
    <recommendedName>
        <fullName evidence="3">DNA-directed DNA polymerase</fullName>
    </recommendedName>
</protein>
<gene>
    <name evidence="1" type="ORF">TIFTF001_014274</name>
</gene>
<evidence type="ECO:0000313" key="1">
    <source>
        <dbReference type="EMBL" id="GMN45088.1"/>
    </source>
</evidence>
<keyword evidence="2" id="KW-1185">Reference proteome</keyword>
<dbReference type="Gene3D" id="3.90.1600.10">
    <property type="entry name" value="Palm domain of DNA polymerase"/>
    <property type="match status" value="1"/>
</dbReference>
<dbReference type="SUPFAM" id="SSF56672">
    <property type="entry name" value="DNA/RNA polymerases"/>
    <property type="match status" value="1"/>
</dbReference>